<keyword evidence="1" id="KW-0812">Transmembrane</keyword>
<feature type="transmembrane region" description="Helical" evidence="1">
    <location>
        <begin position="73"/>
        <end position="95"/>
    </location>
</feature>
<dbReference type="Proteomes" id="UP001142372">
    <property type="component" value="Unassembled WGS sequence"/>
</dbReference>
<sequence>MWRAGIVILGLDAAGIAVAGLLYAIGAVWPHALSTETALFAAAFLLLATPILITALAFLVWARWGRTSPAGDAVAALAIVLLGMASFIAEIILIVNDFVAHSKMAL</sequence>
<keyword evidence="1" id="KW-0472">Membrane</keyword>
<comment type="caution">
    <text evidence="2">The sequence shown here is derived from an EMBL/GenBank/DDBJ whole genome shotgun (WGS) entry which is preliminary data.</text>
</comment>
<protein>
    <submittedName>
        <fullName evidence="2">Uncharacterized protein</fullName>
    </submittedName>
</protein>
<name>A0A9W6LYD4_9MICO</name>
<dbReference type="EMBL" id="BSEN01000001">
    <property type="protein sequence ID" value="GLJ74474.1"/>
    <property type="molecule type" value="Genomic_DNA"/>
</dbReference>
<keyword evidence="3" id="KW-1185">Reference proteome</keyword>
<organism evidence="2 3">
    <name type="scientific">Leifsonia poae</name>
    <dbReference type="NCBI Taxonomy" id="110933"/>
    <lineage>
        <taxon>Bacteria</taxon>
        <taxon>Bacillati</taxon>
        <taxon>Actinomycetota</taxon>
        <taxon>Actinomycetes</taxon>
        <taxon>Micrococcales</taxon>
        <taxon>Microbacteriaceae</taxon>
        <taxon>Leifsonia</taxon>
    </lineage>
</organism>
<evidence type="ECO:0000313" key="2">
    <source>
        <dbReference type="EMBL" id="GLJ74474.1"/>
    </source>
</evidence>
<keyword evidence="1" id="KW-1133">Transmembrane helix</keyword>
<reference evidence="2" key="2">
    <citation type="submission" date="2023-01" db="EMBL/GenBank/DDBJ databases">
        <authorList>
            <person name="Sun Q."/>
            <person name="Evtushenko L."/>
        </authorList>
    </citation>
    <scope>NUCLEOTIDE SEQUENCE</scope>
    <source>
        <strain evidence="2">VKM Ac-1401</strain>
    </source>
</reference>
<feature type="transmembrane region" description="Helical" evidence="1">
    <location>
        <begin position="38"/>
        <end position="61"/>
    </location>
</feature>
<gene>
    <name evidence="2" type="ORF">GCM10017584_00470</name>
</gene>
<proteinExistence type="predicted"/>
<dbReference type="AlphaFoldDB" id="A0A9W6LYD4"/>
<accession>A0A9W6LYD4</accession>
<reference evidence="2" key="1">
    <citation type="journal article" date="2014" name="Int. J. Syst. Evol. Microbiol.">
        <title>Complete genome sequence of Corynebacterium casei LMG S-19264T (=DSM 44701T), isolated from a smear-ripened cheese.</title>
        <authorList>
            <consortium name="US DOE Joint Genome Institute (JGI-PGF)"/>
            <person name="Walter F."/>
            <person name="Albersmeier A."/>
            <person name="Kalinowski J."/>
            <person name="Ruckert C."/>
        </authorList>
    </citation>
    <scope>NUCLEOTIDE SEQUENCE</scope>
    <source>
        <strain evidence="2">VKM Ac-1401</strain>
    </source>
</reference>
<feature type="transmembrane region" description="Helical" evidence="1">
    <location>
        <begin position="6"/>
        <end position="26"/>
    </location>
</feature>
<evidence type="ECO:0000313" key="3">
    <source>
        <dbReference type="Proteomes" id="UP001142372"/>
    </source>
</evidence>
<evidence type="ECO:0000256" key="1">
    <source>
        <dbReference type="SAM" id="Phobius"/>
    </source>
</evidence>